<comment type="caution">
    <text evidence="2">The sequence shown here is derived from an EMBL/GenBank/DDBJ whole genome shotgun (WGS) entry which is preliminary data.</text>
</comment>
<dbReference type="InterPro" id="IPR000253">
    <property type="entry name" value="FHA_dom"/>
</dbReference>
<dbReference type="SMART" id="SM00240">
    <property type="entry name" value="FHA"/>
    <property type="match status" value="1"/>
</dbReference>
<dbReference type="EMBL" id="JAQPOK010000042">
    <property type="protein sequence ID" value="MDJ1178363.1"/>
    <property type="molecule type" value="Genomic_DNA"/>
</dbReference>
<dbReference type="SUPFAM" id="SSF49879">
    <property type="entry name" value="SMAD/FHA domain"/>
    <property type="match status" value="1"/>
</dbReference>
<evidence type="ECO:0000259" key="1">
    <source>
        <dbReference type="PROSITE" id="PS50006"/>
    </source>
</evidence>
<feature type="domain" description="FHA" evidence="1">
    <location>
        <begin position="33"/>
        <end position="92"/>
    </location>
</feature>
<evidence type="ECO:0000313" key="3">
    <source>
        <dbReference type="Proteomes" id="UP001231370"/>
    </source>
</evidence>
<dbReference type="RefSeq" id="WP_283761683.1">
    <property type="nucleotide sequence ID" value="NZ_JAQPOK010000042.1"/>
</dbReference>
<keyword evidence="3" id="KW-1185">Reference proteome</keyword>
<dbReference type="PROSITE" id="PS50006">
    <property type="entry name" value="FHA_DOMAIN"/>
    <property type="match status" value="1"/>
</dbReference>
<dbReference type="Pfam" id="PF00498">
    <property type="entry name" value="FHA"/>
    <property type="match status" value="1"/>
</dbReference>
<accession>A0ABT7BGP7</accession>
<evidence type="ECO:0000313" key="2">
    <source>
        <dbReference type="EMBL" id="MDJ1178363.1"/>
    </source>
</evidence>
<name>A0ABT7BGP7_9CYAN</name>
<sequence length="145" mass="16321">MTDPSSTQPQPTHLIIIEDEKGQRELTLQASVYSIGRHEQNDIRLYSQFASRRHATLIRLSKEDGSYYYRIIDGDLEGKGSRSGIIVNGNKVPSHDLTNGDEIAFNSLTRISYSLLLRETPPNPPASDEFDITLIDPSMMIEDEV</sequence>
<dbReference type="InterPro" id="IPR008984">
    <property type="entry name" value="SMAD_FHA_dom_sf"/>
</dbReference>
<protein>
    <submittedName>
        <fullName evidence="2">FHA domain-containing protein</fullName>
    </submittedName>
</protein>
<dbReference type="Gene3D" id="2.60.200.20">
    <property type="match status" value="1"/>
</dbReference>
<reference evidence="2 3" key="1">
    <citation type="submission" date="2023-01" db="EMBL/GenBank/DDBJ databases">
        <title>Novel diversity within Roseofilum (Cyanobacteria; Desertifilaceae) from marine benthic mats with descriptions of four novel species.</title>
        <authorList>
            <person name="Wang Y."/>
            <person name="Berthold D.E."/>
            <person name="Hu J."/>
            <person name="Lefler F.W."/>
            <person name="Laughinghouse H.D. IV."/>
        </authorList>
    </citation>
    <scope>NUCLEOTIDE SEQUENCE [LARGE SCALE GENOMIC DNA]</scope>
    <source>
        <strain evidence="2 3">BLCC-M91</strain>
    </source>
</reference>
<gene>
    <name evidence="2" type="ORF">PJF56_05765</name>
</gene>
<proteinExistence type="predicted"/>
<dbReference type="Proteomes" id="UP001231370">
    <property type="component" value="Unassembled WGS sequence"/>
</dbReference>
<organism evidence="2 3">
    <name type="scientific">Roseofilum halophilum BLCC-M91</name>
    <dbReference type="NCBI Taxonomy" id="3022259"/>
    <lineage>
        <taxon>Bacteria</taxon>
        <taxon>Bacillati</taxon>
        <taxon>Cyanobacteriota</taxon>
        <taxon>Cyanophyceae</taxon>
        <taxon>Desertifilales</taxon>
        <taxon>Desertifilaceae</taxon>
        <taxon>Roseofilum</taxon>
        <taxon>Roseofilum halophilum</taxon>
    </lineage>
</organism>